<evidence type="ECO:0000256" key="6">
    <source>
        <dbReference type="RuleBase" id="RU365068"/>
    </source>
</evidence>
<comment type="function">
    <text evidence="6">RNA helicase.</text>
</comment>
<comment type="similarity">
    <text evidence="6">Belongs to the DEAD box helicase family.</text>
</comment>
<evidence type="ECO:0000259" key="8">
    <source>
        <dbReference type="PROSITE" id="PS51195"/>
    </source>
</evidence>
<dbReference type="Pfam" id="PF00270">
    <property type="entry name" value="DEAD"/>
    <property type="match status" value="1"/>
</dbReference>
<evidence type="ECO:0000256" key="4">
    <source>
        <dbReference type="ARBA" id="ARBA00022840"/>
    </source>
</evidence>
<name>A0A183S9L4_SCHSO</name>
<dbReference type="EC" id="3.6.4.13" evidence="6"/>
<evidence type="ECO:0000313" key="11">
    <source>
        <dbReference type="WBParaSite" id="SSLN_0000095001-mRNA-1"/>
    </source>
</evidence>
<dbReference type="AlphaFoldDB" id="A0A183S9L4"/>
<dbReference type="EMBL" id="UYSU01001013">
    <property type="protein sequence ID" value="VDL86477.1"/>
    <property type="molecule type" value="Genomic_DNA"/>
</dbReference>
<keyword evidence="2 6" id="KW-0378">Hydrolase</keyword>
<dbReference type="InterPro" id="IPR011545">
    <property type="entry name" value="DEAD/DEAH_box_helicase_dom"/>
</dbReference>
<evidence type="ECO:0000256" key="2">
    <source>
        <dbReference type="ARBA" id="ARBA00022801"/>
    </source>
</evidence>
<keyword evidence="10" id="KW-1185">Reference proteome</keyword>
<dbReference type="GO" id="GO:0005524">
    <property type="term" value="F:ATP binding"/>
    <property type="evidence" value="ECO:0007669"/>
    <property type="project" value="UniProtKB-UniRule"/>
</dbReference>
<dbReference type="WBParaSite" id="SSLN_0000095001-mRNA-1">
    <property type="protein sequence ID" value="SSLN_0000095001-mRNA-1"/>
    <property type="gene ID" value="SSLN_0000095001"/>
</dbReference>
<dbReference type="Proteomes" id="UP000275846">
    <property type="component" value="Unassembled WGS sequence"/>
</dbReference>
<comment type="domain">
    <text evidence="6">The Q motif is unique to and characteristic of the DEAD box family of RNA helicases and controls ATP binding and hydrolysis.</text>
</comment>
<dbReference type="OrthoDB" id="10259640at2759"/>
<dbReference type="InterPro" id="IPR014001">
    <property type="entry name" value="Helicase_ATP-bd"/>
</dbReference>
<feature type="short sequence motif" description="Q motif" evidence="5">
    <location>
        <begin position="9"/>
        <end position="37"/>
    </location>
</feature>
<organism evidence="11">
    <name type="scientific">Schistocephalus solidus</name>
    <name type="common">Tapeworm</name>
    <dbReference type="NCBI Taxonomy" id="70667"/>
    <lineage>
        <taxon>Eukaryota</taxon>
        <taxon>Metazoa</taxon>
        <taxon>Spiralia</taxon>
        <taxon>Lophotrochozoa</taxon>
        <taxon>Platyhelminthes</taxon>
        <taxon>Cestoda</taxon>
        <taxon>Eucestoda</taxon>
        <taxon>Diphyllobothriidea</taxon>
        <taxon>Diphyllobothriidae</taxon>
        <taxon>Schistocephalus</taxon>
    </lineage>
</organism>
<evidence type="ECO:0000313" key="9">
    <source>
        <dbReference type="EMBL" id="VDL86477.1"/>
    </source>
</evidence>
<evidence type="ECO:0000256" key="3">
    <source>
        <dbReference type="ARBA" id="ARBA00022806"/>
    </source>
</evidence>
<dbReference type="SUPFAM" id="SSF52540">
    <property type="entry name" value="P-loop containing nucleoside triphosphate hydrolases"/>
    <property type="match status" value="1"/>
</dbReference>
<evidence type="ECO:0000256" key="5">
    <source>
        <dbReference type="PROSITE-ProRule" id="PRU00552"/>
    </source>
</evidence>
<evidence type="ECO:0000256" key="1">
    <source>
        <dbReference type="ARBA" id="ARBA00022741"/>
    </source>
</evidence>
<keyword evidence="1 6" id="KW-0547">Nucleotide-binding</keyword>
<dbReference type="GO" id="GO:0003723">
    <property type="term" value="F:RNA binding"/>
    <property type="evidence" value="ECO:0007669"/>
    <property type="project" value="UniProtKB-UniRule"/>
</dbReference>
<dbReference type="InterPro" id="IPR014014">
    <property type="entry name" value="RNA_helicase_DEAD_Q_motif"/>
</dbReference>
<keyword evidence="6" id="KW-0694">RNA-binding</keyword>
<dbReference type="PROSITE" id="PS51192">
    <property type="entry name" value="HELICASE_ATP_BIND_1"/>
    <property type="match status" value="1"/>
</dbReference>
<reference evidence="11" key="1">
    <citation type="submission" date="2016-06" db="UniProtKB">
        <authorList>
            <consortium name="WormBaseParasite"/>
        </authorList>
    </citation>
    <scope>IDENTIFICATION</scope>
</reference>
<dbReference type="InterPro" id="IPR027417">
    <property type="entry name" value="P-loop_NTPase"/>
</dbReference>
<keyword evidence="3 6" id="KW-0347">Helicase</keyword>
<dbReference type="PANTHER" id="PTHR24031">
    <property type="entry name" value="RNA HELICASE"/>
    <property type="match status" value="1"/>
</dbReference>
<comment type="catalytic activity">
    <reaction evidence="6">
        <text>ATP + H2O = ADP + phosphate + H(+)</text>
        <dbReference type="Rhea" id="RHEA:13065"/>
        <dbReference type="ChEBI" id="CHEBI:15377"/>
        <dbReference type="ChEBI" id="CHEBI:15378"/>
        <dbReference type="ChEBI" id="CHEBI:30616"/>
        <dbReference type="ChEBI" id="CHEBI:43474"/>
        <dbReference type="ChEBI" id="CHEBI:456216"/>
        <dbReference type="EC" id="3.6.4.13"/>
    </reaction>
</comment>
<proteinExistence type="inferred from homology"/>
<dbReference type="STRING" id="70667.A0A183S9L4"/>
<accession>A0A183S9L4</accession>
<evidence type="ECO:0000313" key="10">
    <source>
        <dbReference type="Proteomes" id="UP000275846"/>
    </source>
</evidence>
<keyword evidence="4 6" id="KW-0067">ATP-binding</keyword>
<protein>
    <recommendedName>
        <fullName evidence="6">ATP-dependent RNA helicase</fullName>
        <ecNumber evidence="6">3.6.4.13</ecNumber>
    </recommendedName>
</protein>
<sequence length="123" mass="13872">MTLNEESVTQFSNFLLSDATLKGLRQYSFVKPTLVQRLSLKHALLGKDIIVEAKTGSGKTLAFAIPVLEYVYHEKITQFDGPVAVVLTPTRELARQIYNVFRRVGRFHNFTILDIMGGKTRVS</sequence>
<dbReference type="GO" id="GO:0016787">
    <property type="term" value="F:hydrolase activity"/>
    <property type="evidence" value="ECO:0007669"/>
    <property type="project" value="UniProtKB-KW"/>
</dbReference>
<evidence type="ECO:0000259" key="7">
    <source>
        <dbReference type="PROSITE" id="PS51192"/>
    </source>
</evidence>
<gene>
    <name evidence="9" type="ORF">SSLN_LOCUS912</name>
</gene>
<dbReference type="Gene3D" id="3.40.50.300">
    <property type="entry name" value="P-loop containing nucleotide triphosphate hydrolases"/>
    <property type="match status" value="1"/>
</dbReference>
<dbReference type="PROSITE" id="PS51195">
    <property type="entry name" value="Q_MOTIF"/>
    <property type="match status" value="1"/>
</dbReference>
<feature type="domain" description="Helicase ATP-binding" evidence="7">
    <location>
        <begin position="40"/>
        <end position="123"/>
    </location>
</feature>
<reference evidence="9 10" key="2">
    <citation type="submission" date="2018-11" db="EMBL/GenBank/DDBJ databases">
        <authorList>
            <consortium name="Pathogen Informatics"/>
        </authorList>
    </citation>
    <scope>NUCLEOTIDE SEQUENCE [LARGE SCALE GENOMIC DNA]</scope>
    <source>
        <strain evidence="9 10">NST_G2</strain>
    </source>
</reference>
<dbReference type="GO" id="GO:0003724">
    <property type="term" value="F:RNA helicase activity"/>
    <property type="evidence" value="ECO:0007669"/>
    <property type="project" value="UniProtKB-EC"/>
</dbReference>
<feature type="domain" description="DEAD-box RNA helicase Q" evidence="8">
    <location>
        <begin position="9"/>
        <end position="37"/>
    </location>
</feature>